<feature type="compositionally biased region" description="Low complexity" evidence="1">
    <location>
        <begin position="123"/>
        <end position="136"/>
    </location>
</feature>
<dbReference type="Proteomes" id="UP000244722">
    <property type="component" value="Unassembled WGS sequence"/>
</dbReference>
<evidence type="ECO:0008006" key="4">
    <source>
        <dbReference type="Google" id="ProtNLM"/>
    </source>
</evidence>
<dbReference type="OrthoDB" id="5393450at2759"/>
<reference evidence="2 3" key="1">
    <citation type="submission" date="2017-04" db="EMBL/GenBank/DDBJ databases">
        <title>Draft genome sequence of Tuber borchii Vittad., a whitish edible truffle.</title>
        <authorList>
            <consortium name="DOE Joint Genome Institute"/>
            <person name="Murat C."/>
            <person name="Kuo A."/>
            <person name="Barry K.W."/>
            <person name="Clum A."/>
            <person name="Dockter R.B."/>
            <person name="Fauchery L."/>
            <person name="Iotti M."/>
            <person name="Kohler A."/>
            <person name="Labutti K."/>
            <person name="Lindquist E.A."/>
            <person name="Lipzen A."/>
            <person name="Ohm R.A."/>
            <person name="Wang M."/>
            <person name="Grigoriev I.V."/>
            <person name="Zambonelli A."/>
            <person name="Martin F.M."/>
        </authorList>
    </citation>
    <scope>NUCLEOTIDE SEQUENCE [LARGE SCALE GENOMIC DNA]</scope>
    <source>
        <strain evidence="2 3">Tbo3840</strain>
    </source>
</reference>
<proteinExistence type="predicted"/>
<sequence length="437" mass="47345">MDYSSNFNPLFNSTTTSNNNSTFANSVFDASVTVPDFTKEKKFTEWHKKQGIPAPQDYPSFANQPSPFSTLRQNPNPPTAASSYIHKVSTLQPATDARASLLEADAHGGLNEPLEGRRKSTLKKTLSSSPPGSPSGHWPRNTFGSRPTSRTRNRSSSMTDDQPLHTADTNAPPLLSIYDSMPFDPAPLESKPADATFTPTQVRVANFSEDRFPDLIRSLRRYYGVILEPYSGLPENESKFHDPDIVPREQLDAKTLRKTQPLAGADGGPGHWVRITFGEREAAERAVAGSTKGELVIGGRTIIITFWTEDPIIDNPLPYTSSQMDIDPPPAPLRRSSSQPLTSPRPLRRVPTGFEEPALGGGEGGNVYSEHMPGAKIVVPKPVEFAKNEGWFSGLAGSLVSGPKAVVAGGQKGGGGGWSLPSVYGYVMDDLVGMKRL</sequence>
<feature type="compositionally biased region" description="Polar residues" evidence="1">
    <location>
        <begin position="61"/>
        <end position="82"/>
    </location>
</feature>
<evidence type="ECO:0000313" key="3">
    <source>
        <dbReference type="Proteomes" id="UP000244722"/>
    </source>
</evidence>
<dbReference type="EMBL" id="NESQ01000150">
    <property type="protein sequence ID" value="PUU77545.1"/>
    <property type="molecule type" value="Genomic_DNA"/>
</dbReference>
<feature type="region of interest" description="Disordered" evidence="1">
    <location>
        <begin position="318"/>
        <end position="363"/>
    </location>
</feature>
<feature type="region of interest" description="Disordered" evidence="1">
    <location>
        <begin position="50"/>
        <end position="82"/>
    </location>
</feature>
<dbReference type="AlphaFoldDB" id="A0A2T6ZPZ1"/>
<name>A0A2T6ZPZ1_TUBBO</name>
<accession>A0A2T6ZPZ1</accession>
<organism evidence="2 3">
    <name type="scientific">Tuber borchii</name>
    <name type="common">White truffle</name>
    <dbReference type="NCBI Taxonomy" id="42251"/>
    <lineage>
        <taxon>Eukaryota</taxon>
        <taxon>Fungi</taxon>
        <taxon>Dikarya</taxon>
        <taxon>Ascomycota</taxon>
        <taxon>Pezizomycotina</taxon>
        <taxon>Pezizomycetes</taxon>
        <taxon>Pezizales</taxon>
        <taxon>Tuberaceae</taxon>
        <taxon>Tuber</taxon>
    </lineage>
</organism>
<protein>
    <recommendedName>
        <fullName evidence="4">RRM domain-containing protein</fullName>
    </recommendedName>
</protein>
<gene>
    <name evidence="2" type="ORF">B9Z19DRAFT_1193975</name>
</gene>
<feature type="region of interest" description="Disordered" evidence="1">
    <location>
        <begin position="105"/>
        <end position="195"/>
    </location>
</feature>
<feature type="compositionally biased region" description="Low complexity" evidence="1">
    <location>
        <begin position="145"/>
        <end position="159"/>
    </location>
</feature>
<evidence type="ECO:0000256" key="1">
    <source>
        <dbReference type="SAM" id="MobiDB-lite"/>
    </source>
</evidence>
<evidence type="ECO:0000313" key="2">
    <source>
        <dbReference type="EMBL" id="PUU77545.1"/>
    </source>
</evidence>
<comment type="caution">
    <text evidence="2">The sequence shown here is derived from an EMBL/GenBank/DDBJ whole genome shotgun (WGS) entry which is preliminary data.</text>
</comment>
<keyword evidence="3" id="KW-1185">Reference proteome</keyword>